<gene>
    <name evidence="2" type="ORF">SAMN05660742_12417</name>
</gene>
<accession>A0A1H7D183</accession>
<dbReference type="EMBL" id="FNZK01000024">
    <property type="protein sequence ID" value="SEJ91865.1"/>
    <property type="molecule type" value="Genomic_DNA"/>
</dbReference>
<dbReference type="RefSeq" id="WP_091835117.1">
    <property type="nucleotide sequence ID" value="NZ_FNZK01000024.1"/>
</dbReference>
<feature type="region of interest" description="Disordered" evidence="1">
    <location>
        <begin position="182"/>
        <end position="202"/>
    </location>
</feature>
<sequence>MYITKTSTARIFQQTLQTSRQKADAAVVEVNDSENEASNDFGMPYKQVYGLDIKLKSSQRYLKSTQKDLESMKQQDHEMSLYGPVLDETKALRTKREDVLTKQVDTYTKDIKDTEDSLRTAVKNIDAGAAAEISELADKDVARMFGEKVVDDGVTIDAIIAKYYKKHQAGQNAMLSLLPSTATAHDSGRGGSSVPHNVDCTV</sequence>
<name>A0A1H7D183_9FIRM</name>
<keyword evidence="3" id="KW-1185">Reference proteome</keyword>
<dbReference type="Proteomes" id="UP000199662">
    <property type="component" value="Unassembled WGS sequence"/>
</dbReference>
<dbReference type="STRING" id="84035.SAMN05660742_12417"/>
<proteinExistence type="predicted"/>
<reference evidence="2 3" key="1">
    <citation type="submission" date="2016-10" db="EMBL/GenBank/DDBJ databases">
        <authorList>
            <person name="de Groot N.N."/>
        </authorList>
    </citation>
    <scope>NUCLEOTIDE SEQUENCE [LARGE SCALE GENOMIC DNA]</scope>
    <source>
        <strain evidence="2 3">DSM 2179</strain>
    </source>
</reference>
<evidence type="ECO:0000313" key="3">
    <source>
        <dbReference type="Proteomes" id="UP000199662"/>
    </source>
</evidence>
<evidence type="ECO:0000313" key="2">
    <source>
        <dbReference type="EMBL" id="SEJ91865.1"/>
    </source>
</evidence>
<evidence type="ECO:0000256" key="1">
    <source>
        <dbReference type="SAM" id="MobiDB-lite"/>
    </source>
</evidence>
<protein>
    <submittedName>
        <fullName evidence="2">Uncharacterized protein</fullName>
    </submittedName>
</protein>
<dbReference type="AlphaFoldDB" id="A0A1H7D183"/>
<organism evidence="2 3">
    <name type="scientific">Propionispira arboris</name>
    <dbReference type="NCBI Taxonomy" id="84035"/>
    <lineage>
        <taxon>Bacteria</taxon>
        <taxon>Bacillati</taxon>
        <taxon>Bacillota</taxon>
        <taxon>Negativicutes</taxon>
        <taxon>Selenomonadales</taxon>
        <taxon>Selenomonadaceae</taxon>
        <taxon>Propionispira</taxon>
    </lineage>
</organism>